<sequence>MKNKSLPLLISITMTVAGLVSGLSTRTAEAATPAAAPAAMSTEAAPAALRLTVRGEGKPLLMIPGLNSAASVWDETCERLQPGVRCLMVQLPGFAGQPASEAFSAQFLETSKAQLMALLRREAPQGATVVGHSLGGALALMMASEADTPVKRLVIVDSLPFFAGIQNPAATSDSVRPMAEAMRAGMQQPSTPEQLRAQLAPMAATMAHGPERIETIVQWGLQSDRKTTANAMYELWTQDLRPQLPRIQVPTTVLGSWAAYARMGSTEASTRALFERQYQGLAQLDLRMSAAGYHFLMWDDTALVTNALQQALR</sequence>
<keyword evidence="1" id="KW-0732">Signal</keyword>
<dbReference type="GO" id="GO:0016787">
    <property type="term" value="F:hydrolase activity"/>
    <property type="evidence" value="ECO:0007669"/>
    <property type="project" value="UniProtKB-KW"/>
</dbReference>
<organism evidence="3 4">
    <name type="scientific">Roseateles subflavus</name>
    <dbReference type="NCBI Taxonomy" id="3053353"/>
    <lineage>
        <taxon>Bacteria</taxon>
        <taxon>Pseudomonadati</taxon>
        <taxon>Pseudomonadota</taxon>
        <taxon>Betaproteobacteria</taxon>
        <taxon>Burkholderiales</taxon>
        <taxon>Sphaerotilaceae</taxon>
        <taxon>Roseateles</taxon>
    </lineage>
</organism>
<dbReference type="Proteomes" id="UP001238603">
    <property type="component" value="Unassembled WGS sequence"/>
</dbReference>
<evidence type="ECO:0000313" key="4">
    <source>
        <dbReference type="Proteomes" id="UP001238603"/>
    </source>
</evidence>
<keyword evidence="4" id="KW-1185">Reference proteome</keyword>
<proteinExistence type="predicted"/>
<reference evidence="3 4" key="1">
    <citation type="submission" date="2023-06" db="EMBL/GenBank/DDBJ databases">
        <title>Pelomonas sp. APW6 16S ribosomal RNA gene genome sequencing and assembly.</title>
        <authorList>
            <person name="Woo H."/>
        </authorList>
    </citation>
    <scope>NUCLEOTIDE SEQUENCE [LARGE SCALE GENOMIC DNA]</scope>
    <source>
        <strain evidence="3 4">APW6</strain>
    </source>
</reference>
<feature type="domain" description="AB hydrolase-1" evidence="2">
    <location>
        <begin position="60"/>
        <end position="302"/>
    </location>
</feature>
<accession>A0ABT7LIV8</accession>
<gene>
    <name evidence="3" type="ORF">QRD43_10745</name>
</gene>
<keyword evidence="3" id="KW-0378">Hydrolase</keyword>
<dbReference type="PANTHER" id="PTHR43798:SF33">
    <property type="entry name" value="HYDROLASE, PUTATIVE (AFU_ORTHOLOGUE AFUA_2G14860)-RELATED"/>
    <property type="match status" value="1"/>
</dbReference>
<dbReference type="SUPFAM" id="SSF53474">
    <property type="entry name" value="alpha/beta-Hydrolases"/>
    <property type="match status" value="1"/>
</dbReference>
<dbReference type="EMBL" id="JASVDS010000002">
    <property type="protein sequence ID" value="MDL5032379.1"/>
    <property type="molecule type" value="Genomic_DNA"/>
</dbReference>
<evidence type="ECO:0000259" key="2">
    <source>
        <dbReference type="Pfam" id="PF12697"/>
    </source>
</evidence>
<dbReference type="InterPro" id="IPR050266">
    <property type="entry name" value="AB_hydrolase_sf"/>
</dbReference>
<dbReference type="Gene3D" id="3.40.50.1820">
    <property type="entry name" value="alpha/beta hydrolase"/>
    <property type="match status" value="1"/>
</dbReference>
<feature type="chain" id="PRO_5047099169" evidence="1">
    <location>
        <begin position="31"/>
        <end position="313"/>
    </location>
</feature>
<dbReference type="InterPro" id="IPR000073">
    <property type="entry name" value="AB_hydrolase_1"/>
</dbReference>
<dbReference type="PANTHER" id="PTHR43798">
    <property type="entry name" value="MONOACYLGLYCEROL LIPASE"/>
    <property type="match status" value="1"/>
</dbReference>
<dbReference type="RefSeq" id="WP_285982455.1">
    <property type="nucleotide sequence ID" value="NZ_JASVDS010000002.1"/>
</dbReference>
<protein>
    <submittedName>
        <fullName evidence="3">Alpha/beta hydrolase</fullName>
    </submittedName>
</protein>
<feature type="signal peptide" evidence="1">
    <location>
        <begin position="1"/>
        <end position="30"/>
    </location>
</feature>
<dbReference type="Pfam" id="PF12697">
    <property type="entry name" value="Abhydrolase_6"/>
    <property type="match status" value="1"/>
</dbReference>
<evidence type="ECO:0000256" key="1">
    <source>
        <dbReference type="SAM" id="SignalP"/>
    </source>
</evidence>
<dbReference type="InterPro" id="IPR029058">
    <property type="entry name" value="AB_hydrolase_fold"/>
</dbReference>
<comment type="caution">
    <text evidence="3">The sequence shown here is derived from an EMBL/GenBank/DDBJ whole genome shotgun (WGS) entry which is preliminary data.</text>
</comment>
<evidence type="ECO:0000313" key="3">
    <source>
        <dbReference type="EMBL" id="MDL5032379.1"/>
    </source>
</evidence>
<name>A0ABT7LIV8_9BURK</name>